<dbReference type="InterPro" id="IPR036396">
    <property type="entry name" value="Cyt_P450_sf"/>
</dbReference>
<evidence type="ECO:0000313" key="8">
    <source>
        <dbReference type="EMBL" id="KQJ93721.1"/>
    </source>
</evidence>
<reference evidence="9" key="3">
    <citation type="submission" date="2018-08" db="UniProtKB">
        <authorList>
            <consortium name="EnsemblPlants"/>
        </authorList>
    </citation>
    <scope>IDENTIFICATION</scope>
    <source>
        <strain evidence="9">cv. Bd21</strain>
    </source>
</reference>
<dbReference type="FunCoup" id="A0A0Q3HK36">
    <property type="interactions" value="214"/>
</dbReference>
<dbReference type="Proteomes" id="UP000008810">
    <property type="component" value="Chromosome 3"/>
</dbReference>
<dbReference type="OrthoDB" id="1470350at2759"/>
<dbReference type="GeneID" id="100841337"/>
<sequence length="516" mass="57247">MAQAMAIPAELSCYLLLLALLAIVPLLYLKVSRGRSNSGRRLPPGPWALPVIGHLHHLAGALPHRAMRDLARRHGPLMLLRFGEVPVVIASSADATREIMKTHDLAFASRPIGPMLRRVFQGAEGLLFAPYGDAWRQLRKICTVELLSARRVSSFRHIREDEVGRLLRCVVSAATTGPVNLSERIAAFVADSSVRAISGCRAENRDEFLRLLEEGIKVVPGMSLPDIFPSSRLAMRLSRVPGQIEERRRRMLAFLDTIIQERQESKAAGITGGIIEDLLDVLLRLQKDMDSQYPLTTLNIKVVILDLFAAGSETSSTMLHWAMAELMRNPKAMQRAQEEVRRELAGHDKVTEDSLTNLHYLRLVIKETLRLHPAAPLLLPRECGSPCQVLGFDVPQGAMVLVNAWAIGRDPAQWDAPEEFVPERFEEQGGGGGRDFKGTDFEFVPFGAGRRVCPGMTFGLAHIELALAALLFHFDWKLPEGMAPEKMDMTEQAGLTTRRQSDLLLVAMPRAPVPIE</sequence>
<dbReference type="InterPro" id="IPR002401">
    <property type="entry name" value="Cyt_P450_E_grp-I"/>
</dbReference>
<evidence type="ECO:0000256" key="5">
    <source>
        <dbReference type="ARBA" id="ARBA00023004"/>
    </source>
</evidence>
<dbReference type="InterPro" id="IPR017972">
    <property type="entry name" value="Cyt_P450_CS"/>
</dbReference>
<comment type="similarity">
    <text evidence="1 7">Belongs to the cytochrome P450 family.</text>
</comment>
<evidence type="ECO:0000256" key="4">
    <source>
        <dbReference type="ARBA" id="ARBA00022989"/>
    </source>
</evidence>
<keyword evidence="7" id="KW-0503">Monooxygenase</keyword>
<dbReference type="RefSeq" id="XP_003570902.2">
    <property type="nucleotide sequence ID" value="XM_003570854.4"/>
</dbReference>
<evidence type="ECO:0000313" key="9">
    <source>
        <dbReference type="EnsemblPlants" id="KQJ93721"/>
    </source>
</evidence>
<protein>
    <recommendedName>
        <fullName evidence="11">Cytochrome P450</fullName>
    </recommendedName>
</protein>
<dbReference type="PRINTS" id="PR00385">
    <property type="entry name" value="P450"/>
</dbReference>
<keyword evidence="4" id="KW-1133">Transmembrane helix</keyword>
<dbReference type="GO" id="GO:0004497">
    <property type="term" value="F:monooxygenase activity"/>
    <property type="evidence" value="ECO:0007669"/>
    <property type="project" value="UniProtKB-KW"/>
</dbReference>
<evidence type="ECO:0000256" key="1">
    <source>
        <dbReference type="ARBA" id="ARBA00010617"/>
    </source>
</evidence>
<proteinExistence type="inferred from homology"/>
<accession>A0A0Q3HK36</accession>
<keyword evidence="4" id="KW-0472">Membrane</keyword>
<dbReference type="GO" id="GO:0020037">
    <property type="term" value="F:heme binding"/>
    <property type="evidence" value="ECO:0007669"/>
    <property type="project" value="InterPro"/>
</dbReference>
<dbReference type="EMBL" id="CM000882">
    <property type="protein sequence ID" value="KQJ93721.1"/>
    <property type="molecule type" value="Genomic_DNA"/>
</dbReference>
<dbReference type="PANTHER" id="PTHR47955:SF21">
    <property type="entry name" value="OS06G0642300 PROTEIN"/>
    <property type="match status" value="1"/>
</dbReference>
<organism evidence="8">
    <name type="scientific">Brachypodium distachyon</name>
    <name type="common">Purple false brome</name>
    <name type="synonym">Trachynia distachya</name>
    <dbReference type="NCBI Taxonomy" id="15368"/>
    <lineage>
        <taxon>Eukaryota</taxon>
        <taxon>Viridiplantae</taxon>
        <taxon>Streptophyta</taxon>
        <taxon>Embryophyta</taxon>
        <taxon>Tracheophyta</taxon>
        <taxon>Spermatophyta</taxon>
        <taxon>Magnoliopsida</taxon>
        <taxon>Liliopsida</taxon>
        <taxon>Poales</taxon>
        <taxon>Poaceae</taxon>
        <taxon>BOP clade</taxon>
        <taxon>Pooideae</taxon>
        <taxon>Stipodae</taxon>
        <taxon>Brachypodieae</taxon>
        <taxon>Brachypodium</taxon>
    </lineage>
</organism>
<name>A0A0Q3HK36_BRADI</name>
<keyword evidence="5 6" id="KW-0408">Iron</keyword>
<dbReference type="SUPFAM" id="SSF48264">
    <property type="entry name" value="Cytochrome P450"/>
    <property type="match status" value="1"/>
</dbReference>
<evidence type="ECO:0000256" key="7">
    <source>
        <dbReference type="RuleBase" id="RU000461"/>
    </source>
</evidence>
<gene>
    <name evidence="9" type="primary">LOC100841337</name>
    <name evidence="8" type="ORF">BRADI_3g06330v3</name>
</gene>
<dbReference type="PRINTS" id="PR00463">
    <property type="entry name" value="EP450I"/>
</dbReference>
<keyword evidence="10" id="KW-1185">Reference proteome</keyword>
<evidence type="ECO:0000256" key="2">
    <source>
        <dbReference type="ARBA" id="ARBA00022692"/>
    </source>
</evidence>
<keyword evidence="6 7" id="KW-0349">Heme</keyword>
<dbReference type="EnsemblPlants" id="KQJ93721">
    <property type="protein sequence ID" value="KQJ93721"/>
    <property type="gene ID" value="BRADI_3g06330v3"/>
</dbReference>
<dbReference type="STRING" id="15368.A0A0Q3HK36"/>
<evidence type="ECO:0008006" key="11">
    <source>
        <dbReference type="Google" id="ProtNLM"/>
    </source>
</evidence>
<reference evidence="8 9" key="1">
    <citation type="journal article" date="2010" name="Nature">
        <title>Genome sequencing and analysis of the model grass Brachypodium distachyon.</title>
        <authorList>
            <consortium name="International Brachypodium Initiative"/>
        </authorList>
    </citation>
    <scope>NUCLEOTIDE SEQUENCE [LARGE SCALE GENOMIC DNA]</scope>
    <source>
        <strain evidence="8 9">Bd21</strain>
    </source>
</reference>
<keyword evidence="2" id="KW-0812">Transmembrane</keyword>
<dbReference type="PROSITE" id="PS00086">
    <property type="entry name" value="CYTOCHROME_P450"/>
    <property type="match status" value="1"/>
</dbReference>
<dbReference type="Gene3D" id="1.10.630.10">
    <property type="entry name" value="Cytochrome P450"/>
    <property type="match status" value="1"/>
</dbReference>
<dbReference type="GO" id="GO:0005506">
    <property type="term" value="F:iron ion binding"/>
    <property type="evidence" value="ECO:0007669"/>
    <property type="project" value="InterPro"/>
</dbReference>
<reference evidence="8" key="2">
    <citation type="submission" date="2017-06" db="EMBL/GenBank/DDBJ databases">
        <title>WGS assembly of Brachypodium distachyon.</title>
        <authorList>
            <consortium name="The International Brachypodium Initiative"/>
            <person name="Lucas S."/>
            <person name="Harmon-Smith M."/>
            <person name="Lail K."/>
            <person name="Tice H."/>
            <person name="Grimwood J."/>
            <person name="Bruce D."/>
            <person name="Barry K."/>
            <person name="Shu S."/>
            <person name="Lindquist E."/>
            <person name="Wang M."/>
            <person name="Pitluck S."/>
            <person name="Vogel J.P."/>
            <person name="Garvin D.F."/>
            <person name="Mockler T.C."/>
            <person name="Schmutz J."/>
            <person name="Rokhsar D."/>
            <person name="Bevan M.W."/>
        </authorList>
    </citation>
    <scope>NUCLEOTIDE SEQUENCE</scope>
    <source>
        <strain evidence="8">Bd21</strain>
    </source>
</reference>
<evidence type="ECO:0000256" key="3">
    <source>
        <dbReference type="ARBA" id="ARBA00022723"/>
    </source>
</evidence>
<dbReference type="ExpressionAtlas" id="A0A0Q3HK36">
    <property type="expression patterns" value="differential"/>
</dbReference>
<keyword evidence="3 6" id="KW-0479">Metal-binding</keyword>
<dbReference type="CDD" id="cd11072">
    <property type="entry name" value="CYP71-like"/>
    <property type="match status" value="1"/>
</dbReference>
<dbReference type="AlphaFoldDB" id="A0A0Q3HK36"/>
<dbReference type="GO" id="GO:0016705">
    <property type="term" value="F:oxidoreductase activity, acting on paired donors, with incorporation or reduction of molecular oxygen"/>
    <property type="evidence" value="ECO:0007669"/>
    <property type="project" value="InterPro"/>
</dbReference>
<dbReference type="PANTHER" id="PTHR47955">
    <property type="entry name" value="CYTOCHROME P450 FAMILY 71 PROTEIN"/>
    <property type="match status" value="1"/>
</dbReference>
<dbReference type="KEGG" id="bdi:100841337"/>
<dbReference type="InterPro" id="IPR001128">
    <property type="entry name" value="Cyt_P450"/>
</dbReference>
<feature type="binding site" description="axial binding residue" evidence="6">
    <location>
        <position position="453"/>
    </location>
    <ligand>
        <name>heme</name>
        <dbReference type="ChEBI" id="CHEBI:30413"/>
    </ligand>
    <ligandPart>
        <name>Fe</name>
        <dbReference type="ChEBI" id="CHEBI:18248"/>
    </ligandPart>
</feature>
<dbReference type="Pfam" id="PF00067">
    <property type="entry name" value="p450"/>
    <property type="match status" value="1"/>
</dbReference>
<dbReference type="Gramene" id="KQJ93721">
    <property type="protein sequence ID" value="KQJ93721"/>
    <property type="gene ID" value="BRADI_3g06330v3"/>
</dbReference>
<keyword evidence="7" id="KW-0560">Oxidoreductase</keyword>
<evidence type="ECO:0000313" key="10">
    <source>
        <dbReference type="Proteomes" id="UP000008810"/>
    </source>
</evidence>
<dbReference type="FunFam" id="1.10.630.10:FF:000064">
    <property type="entry name" value="Cytochrome P450 monooxygenase"/>
    <property type="match status" value="1"/>
</dbReference>
<evidence type="ECO:0000256" key="6">
    <source>
        <dbReference type="PIRSR" id="PIRSR602401-1"/>
    </source>
</evidence>
<comment type="cofactor">
    <cofactor evidence="6">
        <name>heme</name>
        <dbReference type="ChEBI" id="CHEBI:30413"/>
    </cofactor>
</comment>